<dbReference type="InterPro" id="IPR035647">
    <property type="entry name" value="EFG_III/V"/>
</dbReference>
<dbReference type="STRING" id="1307763.L21SP4_01772"/>
<evidence type="ECO:0000259" key="7">
    <source>
        <dbReference type="PROSITE" id="PS51722"/>
    </source>
</evidence>
<dbReference type="Gene3D" id="3.30.70.870">
    <property type="entry name" value="Elongation Factor G (Translational Gtpase), domain 3"/>
    <property type="match status" value="1"/>
</dbReference>
<dbReference type="SUPFAM" id="SSF54211">
    <property type="entry name" value="Ribosomal protein S5 domain 2-like"/>
    <property type="match status" value="1"/>
</dbReference>
<dbReference type="InterPro" id="IPR027417">
    <property type="entry name" value="P-loop_NTPase"/>
</dbReference>
<dbReference type="InterPro" id="IPR020568">
    <property type="entry name" value="Ribosomal_Su5_D2-typ_SF"/>
</dbReference>
<dbReference type="CDD" id="cd16262">
    <property type="entry name" value="EFG_III"/>
    <property type="match status" value="1"/>
</dbReference>
<keyword evidence="9" id="KW-1185">Reference proteome</keyword>
<dbReference type="Gene3D" id="3.30.70.240">
    <property type="match status" value="1"/>
</dbReference>
<dbReference type="InterPro" id="IPR005517">
    <property type="entry name" value="Transl_elong_EFG/EF2_IV"/>
</dbReference>
<dbReference type="SUPFAM" id="SSF52540">
    <property type="entry name" value="P-loop containing nucleoside triphosphate hydrolases"/>
    <property type="match status" value="1"/>
</dbReference>
<dbReference type="GO" id="GO:0005525">
    <property type="term" value="F:GTP binding"/>
    <property type="evidence" value="ECO:0007669"/>
    <property type="project" value="UniProtKB-KW"/>
</dbReference>
<protein>
    <recommendedName>
        <fullName evidence="1">Elongation factor G</fullName>
    </recommendedName>
</protein>
<dbReference type="InterPro" id="IPR000795">
    <property type="entry name" value="T_Tr_GTP-bd_dom"/>
</dbReference>
<dbReference type="Pfam" id="PF03764">
    <property type="entry name" value="EFG_IV"/>
    <property type="match status" value="1"/>
</dbReference>
<dbReference type="PANTHER" id="PTHR43261">
    <property type="entry name" value="TRANSLATION ELONGATION FACTOR G-RELATED"/>
    <property type="match status" value="1"/>
</dbReference>
<dbReference type="CDD" id="cd01434">
    <property type="entry name" value="EFG_mtEFG1_IV"/>
    <property type="match status" value="1"/>
</dbReference>
<dbReference type="CDD" id="cd04088">
    <property type="entry name" value="EFG_mtEFG_II"/>
    <property type="match status" value="1"/>
</dbReference>
<keyword evidence="5" id="KW-0342">GTP-binding</keyword>
<dbReference type="InterPro" id="IPR005225">
    <property type="entry name" value="Small_GTP-bd"/>
</dbReference>
<dbReference type="InterPro" id="IPR053905">
    <property type="entry name" value="EF-G-like_DII"/>
</dbReference>
<evidence type="ECO:0000256" key="5">
    <source>
        <dbReference type="ARBA" id="ARBA00023134"/>
    </source>
</evidence>
<dbReference type="OrthoDB" id="9804431at2"/>
<dbReference type="Pfam" id="PF00679">
    <property type="entry name" value="EFG_C"/>
    <property type="match status" value="1"/>
</dbReference>
<evidence type="ECO:0000256" key="6">
    <source>
        <dbReference type="ARBA" id="ARBA00024731"/>
    </source>
</evidence>
<dbReference type="GO" id="GO:0003924">
    <property type="term" value="F:GTPase activity"/>
    <property type="evidence" value="ECO:0007669"/>
    <property type="project" value="InterPro"/>
</dbReference>
<dbReference type="InterPro" id="IPR009000">
    <property type="entry name" value="Transl_B-barrel_sf"/>
</dbReference>
<keyword evidence="2" id="KW-0547">Nucleotide-binding</keyword>
<evidence type="ECO:0000313" key="8">
    <source>
        <dbReference type="EMBL" id="AKJ65010.1"/>
    </source>
</evidence>
<name>A0A0G3EJP0_9BACT</name>
<proteinExistence type="predicted"/>
<evidence type="ECO:0000256" key="3">
    <source>
        <dbReference type="ARBA" id="ARBA00022768"/>
    </source>
</evidence>
<reference evidence="9" key="1">
    <citation type="submission" date="2015-02" db="EMBL/GenBank/DDBJ databases">
        <title>Description and complete genome sequence of the first cultured representative of the subdivision 5 of the Verrucomicrobia phylum.</title>
        <authorList>
            <person name="Spring S."/>
            <person name="Bunk B."/>
            <person name="Sproer C."/>
            <person name="Klenk H.-P."/>
        </authorList>
    </citation>
    <scope>NUCLEOTIDE SEQUENCE [LARGE SCALE GENOMIC DNA]</scope>
    <source>
        <strain evidence="9">L21-Fru-AB</strain>
    </source>
</reference>
<dbReference type="PROSITE" id="PS51722">
    <property type="entry name" value="G_TR_2"/>
    <property type="match status" value="1"/>
</dbReference>
<dbReference type="KEGG" id="vbl:L21SP4_01772"/>
<dbReference type="Gene3D" id="3.30.230.10">
    <property type="match status" value="1"/>
</dbReference>
<dbReference type="Proteomes" id="UP000035268">
    <property type="component" value="Chromosome"/>
</dbReference>
<dbReference type="FunFam" id="3.30.230.10:FF:000003">
    <property type="entry name" value="Elongation factor G"/>
    <property type="match status" value="1"/>
</dbReference>
<dbReference type="Pfam" id="PF00009">
    <property type="entry name" value="GTP_EFTU"/>
    <property type="match status" value="1"/>
</dbReference>
<keyword evidence="3 8" id="KW-0251">Elongation factor</keyword>
<dbReference type="InterPro" id="IPR000640">
    <property type="entry name" value="EFG_V-like"/>
</dbReference>
<comment type="function">
    <text evidence="6">Catalyzes the GTP-dependent ribosomal translocation step during translation elongation. During this step, the ribosome changes from the pre-translocational (PRE) to the post-translocational (POST) state as the newly formed A-site-bound peptidyl-tRNA and P-site-bound deacylated tRNA move to the P and E sites, respectively. Catalyzes the coordinated movement of the two tRNA molecules, the mRNA and conformational changes in the ribosome.</text>
</comment>
<evidence type="ECO:0000256" key="4">
    <source>
        <dbReference type="ARBA" id="ARBA00022917"/>
    </source>
</evidence>
<organism evidence="8 9">
    <name type="scientific">Kiritimatiella glycovorans</name>
    <dbReference type="NCBI Taxonomy" id="1307763"/>
    <lineage>
        <taxon>Bacteria</taxon>
        <taxon>Pseudomonadati</taxon>
        <taxon>Kiritimatiellota</taxon>
        <taxon>Kiritimatiellia</taxon>
        <taxon>Kiritimatiellales</taxon>
        <taxon>Kiritimatiellaceae</taxon>
        <taxon>Kiritimatiella</taxon>
    </lineage>
</organism>
<feature type="domain" description="Tr-type G" evidence="7">
    <location>
        <begin position="7"/>
        <end position="270"/>
    </location>
</feature>
<evidence type="ECO:0000313" key="9">
    <source>
        <dbReference type="Proteomes" id="UP000035268"/>
    </source>
</evidence>
<dbReference type="SUPFAM" id="SSF50447">
    <property type="entry name" value="Translation proteins"/>
    <property type="match status" value="1"/>
</dbReference>
<dbReference type="NCBIfam" id="TIGR00231">
    <property type="entry name" value="small_GTP"/>
    <property type="match status" value="1"/>
</dbReference>
<dbReference type="GO" id="GO:0032790">
    <property type="term" value="P:ribosome disassembly"/>
    <property type="evidence" value="ECO:0007669"/>
    <property type="project" value="TreeGrafter"/>
</dbReference>
<dbReference type="PATRIC" id="fig|1609981.3.peg.1838"/>
<dbReference type="SMART" id="SM00889">
    <property type="entry name" value="EFG_IV"/>
    <property type="match status" value="1"/>
</dbReference>
<dbReference type="NCBIfam" id="NF009381">
    <property type="entry name" value="PRK12740.1-5"/>
    <property type="match status" value="1"/>
</dbReference>
<dbReference type="InterPro" id="IPR009022">
    <property type="entry name" value="EFG_III"/>
</dbReference>
<dbReference type="EMBL" id="CP010904">
    <property type="protein sequence ID" value="AKJ65010.1"/>
    <property type="molecule type" value="Genomic_DNA"/>
</dbReference>
<evidence type="ECO:0000256" key="2">
    <source>
        <dbReference type="ARBA" id="ARBA00022741"/>
    </source>
</evidence>
<dbReference type="PRINTS" id="PR00315">
    <property type="entry name" value="ELONGATNFCT"/>
</dbReference>
<gene>
    <name evidence="8" type="ORF">L21SP4_01772</name>
</gene>
<dbReference type="Gene3D" id="3.40.50.300">
    <property type="entry name" value="P-loop containing nucleotide triphosphate hydrolases"/>
    <property type="match status" value="1"/>
</dbReference>
<dbReference type="RefSeq" id="WP_052882280.1">
    <property type="nucleotide sequence ID" value="NZ_CP010904.1"/>
</dbReference>
<dbReference type="SUPFAM" id="SSF54980">
    <property type="entry name" value="EF-G C-terminal domain-like"/>
    <property type="match status" value="2"/>
</dbReference>
<accession>A0A0G3EJP0</accession>
<dbReference type="GO" id="GO:0003746">
    <property type="term" value="F:translation elongation factor activity"/>
    <property type="evidence" value="ECO:0007669"/>
    <property type="project" value="UniProtKB-KW"/>
</dbReference>
<dbReference type="InterPro" id="IPR047872">
    <property type="entry name" value="EFG_IV"/>
</dbReference>
<keyword evidence="4" id="KW-0648">Protein biosynthesis</keyword>
<reference evidence="8 9" key="2">
    <citation type="journal article" date="2016" name="ISME J.">
        <title>Characterization of the first cultured representative of Verrucomicrobia subdivision 5 indicates the proposal of a novel phylum.</title>
        <authorList>
            <person name="Spring S."/>
            <person name="Bunk B."/>
            <person name="Sproer C."/>
            <person name="Schumann P."/>
            <person name="Rohde M."/>
            <person name="Tindall B.J."/>
            <person name="Klenk H.P."/>
        </authorList>
    </citation>
    <scope>NUCLEOTIDE SEQUENCE [LARGE SCALE GENOMIC DNA]</scope>
    <source>
        <strain evidence="8 9">L21-Fru-AB</strain>
    </source>
</reference>
<dbReference type="InterPro" id="IPR041095">
    <property type="entry name" value="EFG_II"/>
</dbReference>
<sequence length="679" mass="74503">MKDIPVTDVRNVAFMGHTGCGKTTLIDSILADMGVVERAGSPEDGTSNADWTEEEKRHEISIWAKPFDGTFQGKSGRTRRLVVVDTPGFADFTGQLHSAAAVTDAALIVIDAASGIQVGTTRAWRLCEKQNKPRAIVVTGLDKENTDFEQTLASIQEVWGERCEPVVLPVNGMEDTIDVLDADPSSLPDEVSGRVSDLKGRLVESAAETRDELIEKYLADEPLSAEEIGEGLRWAVAHGGVIPVLAACPKTGKGVHALLETIGRLFPSPEDIVVHDAEGHEIPTGEDAPFAGLVWRCVNDPYVGHLNFLRVYSGTFKLNAEALNVAKDQKERLGSMLYINGRKQDAVQEAKAGDIVALAKLKNTELNDTLCDPAHKVTFKPIEFPHPVAAYALFPKNRGEEDKLGIALQRAAEEDPSIFIERTRETHETVMWGMGDMHLEVTLERIRDRSNVELDHHTPKVAYKETITGNGEGHYRHKKQSGGRGQFGECYVRVAPRDPSDEEWFHNAIVGGAIPSNFVPACEKGFVEGLQQGPMVGAEVINVKVELYDGSYHDVDSSEVAFKIAGSRALHEALEKAKPVLLEPIMHVRVMVPEQYMGDITGVLNSKRGRILGMGAEEGMQIITADVPQAEMFKFCSELRSLTAGQGTFDMHFDRYERVPGNVAQQVIEQARQEKDQSA</sequence>
<evidence type="ECO:0000256" key="1">
    <source>
        <dbReference type="ARBA" id="ARBA00017872"/>
    </source>
</evidence>
<dbReference type="InterPro" id="IPR035649">
    <property type="entry name" value="EFG_V"/>
</dbReference>
<dbReference type="AlphaFoldDB" id="A0A0G3EJP0"/>
<dbReference type="SMART" id="SM00838">
    <property type="entry name" value="EFG_C"/>
    <property type="match status" value="1"/>
</dbReference>
<dbReference type="Pfam" id="PF22042">
    <property type="entry name" value="EF-G_D2"/>
    <property type="match status" value="1"/>
</dbReference>
<dbReference type="CDD" id="cd03713">
    <property type="entry name" value="EFG_mtEFG_C"/>
    <property type="match status" value="1"/>
</dbReference>
<dbReference type="Pfam" id="PF14492">
    <property type="entry name" value="EFG_III"/>
    <property type="match status" value="1"/>
</dbReference>
<dbReference type="Gene3D" id="2.40.30.10">
    <property type="entry name" value="Translation factors"/>
    <property type="match status" value="1"/>
</dbReference>
<dbReference type="InterPro" id="IPR014721">
    <property type="entry name" value="Ribsml_uS5_D2-typ_fold_subgr"/>
</dbReference>
<dbReference type="PANTHER" id="PTHR43261:SF6">
    <property type="entry name" value="ELONGATION FACTOR G-LIKE PROTEIN"/>
    <property type="match status" value="1"/>
</dbReference>
<dbReference type="FunFam" id="3.30.70.240:FF:000001">
    <property type="entry name" value="Elongation factor G"/>
    <property type="match status" value="1"/>
</dbReference>
<dbReference type="NCBIfam" id="NF009891">
    <property type="entry name" value="PRK13351.1-1"/>
    <property type="match status" value="1"/>
</dbReference>